<comment type="caution">
    <text evidence="1">The sequence shown here is derived from an EMBL/GenBank/DDBJ whole genome shotgun (WGS) entry which is preliminary data.</text>
</comment>
<proteinExistence type="predicted"/>
<dbReference type="OrthoDB" id="2739859at2"/>
<protein>
    <recommendedName>
        <fullName evidence="3">DUF2642 domain-containing protein</fullName>
    </recommendedName>
</protein>
<sequence>MFQLFLSQQLNLYIGQEISVAVDETLYRGVLSSVVGTFIRLTDSTDEYERETNRVVIPLTQVSFIRVPANQS</sequence>
<reference evidence="1 2" key="1">
    <citation type="submission" date="2014-02" db="EMBL/GenBank/DDBJ databases">
        <title>Draft genome sequence of Lysinibacillus massiliensis CCUG 49529.</title>
        <authorList>
            <person name="Zhang F."/>
            <person name="Wang G."/>
            <person name="Zhang L."/>
        </authorList>
    </citation>
    <scope>NUCLEOTIDE SEQUENCE [LARGE SCALE GENOMIC DNA]</scope>
    <source>
        <strain evidence="1 2">CCUG 49529</strain>
    </source>
</reference>
<evidence type="ECO:0000313" key="1">
    <source>
        <dbReference type="EMBL" id="KGR92365.1"/>
    </source>
</evidence>
<dbReference type="EMBL" id="JPVQ01000001">
    <property type="protein sequence ID" value="KGR92365.1"/>
    <property type="molecule type" value="Genomic_DNA"/>
</dbReference>
<organism evidence="1 2">
    <name type="scientific">Ureibacillus massiliensis 4400831 = CIP 108448 = CCUG 49529</name>
    <dbReference type="NCBI Taxonomy" id="1211035"/>
    <lineage>
        <taxon>Bacteria</taxon>
        <taxon>Bacillati</taxon>
        <taxon>Bacillota</taxon>
        <taxon>Bacilli</taxon>
        <taxon>Bacillales</taxon>
        <taxon>Caryophanaceae</taxon>
        <taxon>Ureibacillus</taxon>
    </lineage>
</organism>
<evidence type="ECO:0008006" key="3">
    <source>
        <dbReference type="Google" id="ProtNLM"/>
    </source>
</evidence>
<dbReference type="RefSeq" id="WP_036170960.1">
    <property type="nucleotide sequence ID" value="NZ_AVCZ01000001.1"/>
</dbReference>
<dbReference type="AlphaFoldDB" id="A0A0A3J9C2"/>
<evidence type="ECO:0000313" key="2">
    <source>
        <dbReference type="Proteomes" id="UP000030595"/>
    </source>
</evidence>
<name>A0A0A3J9C2_9BACL</name>
<gene>
    <name evidence="1" type="ORF">CD30_00680</name>
</gene>
<dbReference type="eggNOG" id="ENOG5032ECT">
    <property type="taxonomic scope" value="Bacteria"/>
</dbReference>
<dbReference type="Proteomes" id="UP000030595">
    <property type="component" value="Unassembled WGS sequence"/>
</dbReference>
<keyword evidence="2" id="KW-1185">Reference proteome</keyword>
<accession>A0A0A3J9C2</accession>